<keyword evidence="2" id="KW-1185">Reference proteome</keyword>
<comment type="caution">
    <text evidence="1">The sequence shown here is derived from an EMBL/GenBank/DDBJ whole genome shotgun (WGS) entry which is preliminary data.</text>
</comment>
<proteinExistence type="predicted"/>
<protein>
    <submittedName>
        <fullName evidence="1">Uncharacterized protein</fullName>
    </submittedName>
</protein>
<evidence type="ECO:0000313" key="2">
    <source>
        <dbReference type="Proteomes" id="UP000586918"/>
    </source>
</evidence>
<dbReference type="RefSeq" id="WP_169414208.1">
    <property type="nucleotide sequence ID" value="NZ_JAAXKZ010000071.1"/>
</dbReference>
<evidence type="ECO:0000313" key="1">
    <source>
        <dbReference type="EMBL" id="NMH93511.1"/>
    </source>
</evidence>
<name>A0A848DM46_9PSEU</name>
<organism evidence="1 2">
    <name type="scientific">Pseudonocardia bannensis</name>
    <dbReference type="NCBI Taxonomy" id="630973"/>
    <lineage>
        <taxon>Bacteria</taxon>
        <taxon>Bacillati</taxon>
        <taxon>Actinomycetota</taxon>
        <taxon>Actinomycetes</taxon>
        <taxon>Pseudonocardiales</taxon>
        <taxon>Pseudonocardiaceae</taxon>
        <taxon>Pseudonocardia</taxon>
    </lineage>
</organism>
<dbReference type="EMBL" id="JAAXKZ010000071">
    <property type="protein sequence ID" value="NMH93511.1"/>
    <property type="molecule type" value="Genomic_DNA"/>
</dbReference>
<sequence length="85" mass="9030">MSPATITAADMRRLLAEGRARPLLAGHFPVPVELDERWWHVPDTGGEAGDFVPAPAELAATFAQLAARRRAADAAVARAERGSTP</sequence>
<gene>
    <name evidence="1" type="ORF">HF519_18420</name>
</gene>
<dbReference type="Proteomes" id="UP000586918">
    <property type="component" value="Unassembled WGS sequence"/>
</dbReference>
<accession>A0A848DM46</accession>
<reference evidence="1 2" key="1">
    <citation type="submission" date="2020-04" db="EMBL/GenBank/DDBJ databases">
        <authorList>
            <person name="Klaysubun C."/>
            <person name="Duangmal K."/>
            <person name="Lipun K."/>
        </authorList>
    </citation>
    <scope>NUCLEOTIDE SEQUENCE [LARGE SCALE GENOMIC DNA]</scope>
    <source>
        <strain evidence="1 2">DSM 45300</strain>
    </source>
</reference>
<dbReference type="AlphaFoldDB" id="A0A848DM46"/>